<dbReference type="AlphaFoldDB" id="A3U8Y9"/>
<dbReference type="HOGENOM" id="CLU_3388986_0_0_10"/>
<dbReference type="Proteomes" id="UP000002297">
    <property type="component" value="Chromosome"/>
</dbReference>
<sequence>MFLSILFQYTSKVANAMPKEKIIITFVSKELD</sequence>
<protein>
    <submittedName>
        <fullName evidence="1">Uncharacterized protein</fullName>
    </submittedName>
</protein>
<reference evidence="1 2" key="1">
    <citation type="journal article" date="2010" name="J. Bacteriol.">
        <title>The complete genome sequence of Croceibacter atlanticus HTCC2559T.</title>
        <authorList>
            <person name="Oh H.M."/>
            <person name="Kang I."/>
            <person name="Ferriera S."/>
            <person name="Giovannoni S.J."/>
            <person name="Cho J.C."/>
        </authorList>
    </citation>
    <scope>NUCLEOTIDE SEQUENCE [LARGE SCALE GENOMIC DNA]</scope>
    <source>
        <strain evidence="2">ATCC BAA-628 / HTCC2559 / KCTC 12090</strain>
    </source>
</reference>
<evidence type="ECO:0000313" key="1">
    <source>
        <dbReference type="EMBL" id="EAP86275.1"/>
    </source>
</evidence>
<dbReference type="KEGG" id="cat:CA2559_09583"/>
<proteinExistence type="predicted"/>
<dbReference type="EMBL" id="CP002046">
    <property type="protein sequence ID" value="EAP86275.1"/>
    <property type="molecule type" value="Genomic_DNA"/>
</dbReference>
<accession>A3U8Y9</accession>
<gene>
    <name evidence="1" type="ordered locus">CA2559_09583</name>
</gene>
<name>A3U8Y9_CROAH</name>
<organism evidence="1 2">
    <name type="scientific">Croceibacter atlanticus (strain ATCC BAA-628 / JCM 21780 / CIP 108009 / IAM 15332 / KCTC 12090 / HTCC2559)</name>
    <dbReference type="NCBI Taxonomy" id="216432"/>
    <lineage>
        <taxon>Bacteria</taxon>
        <taxon>Pseudomonadati</taxon>
        <taxon>Bacteroidota</taxon>
        <taxon>Flavobacteriia</taxon>
        <taxon>Flavobacteriales</taxon>
        <taxon>Flavobacteriaceae</taxon>
        <taxon>Croceibacter</taxon>
    </lineage>
</organism>
<evidence type="ECO:0000313" key="2">
    <source>
        <dbReference type="Proteomes" id="UP000002297"/>
    </source>
</evidence>
<keyword evidence="2" id="KW-1185">Reference proteome</keyword>